<organism evidence="1 2">
    <name type="scientific">Rhodopila globiformis</name>
    <name type="common">Rhodopseudomonas globiformis</name>
    <dbReference type="NCBI Taxonomy" id="1071"/>
    <lineage>
        <taxon>Bacteria</taxon>
        <taxon>Pseudomonadati</taxon>
        <taxon>Pseudomonadota</taxon>
        <taxon>Alphaproteobacteria</taxon>
        <taxon>Acetobacterales</taxon>
        <taxon>Acetobacteraceae</taxon>
        <taxon>Rhodopila</taxon>
    </lineage>
</organism>
<reference evidence="1 2" key="1">
    <citation type="journal article" date="2018" name="Arch. Microbiol.">
        <title>New insights into the metabolic potential of the phototrophic purple bacterium Rhodopila globiformis DSM 161(T) from its draft genome sequence and evidence for a vanadium-dependent nitrogenase.</title>
        <authorList>
            <person name="Imhoff J.F."/>
            <person name="Rahn T."/>
            <person name="Kunzel S."/>
            <person name="Neulinger S.C."/>
        </authorList>
    </citation>
    <scope>NUCLEOTIDE SEQUENCE [LARGE SCALE GENOMIC DNA]</scope>
    <source>
        <strain evidence="1 2">DSM 161</strain>
    </source>
</reference>
<gene>
    <name evidence="1" type="ORF">CCS01_32090</name>
</gene>
<keyword evidence="2" id="KW-1185">Reference proteome</keyword>
<protein>
    <submittedName>
        <fullName evidence="1">Uncharacterized protein</fullName>
    </submittedName>
</protein>
<name>A0A2S6MTP1_RHOGL</name>
<dbReference type="EMBL" id="NHRY01000278">
    <property type="protein sequence ID" value="PPQ25729.1"/>
    <property type="molecule type" value="Genomic_DNA"/>
</dbReference>
<dbReference type="Proteomes" id="UP000239724">
    <property type="component" value="Unassembled WGS sequence"/>
</dbReference>
<dbReference type="AlphaFoldDB" id="A0A2S6MTP1"/>
<sequence>MAVQLPDLGSTVMAATRDKPGHRLRAAIYALRCCTPAKAWMVGLRPIGVKIAWRRHDACHSVMVRLVRATYSSTVPRQVARTSRAMTRRQQPAPF</sequence>
<accession>A0A2S6MTP1</accession>
<evidence type="ECO:0000313" key="2">
    <source>
        <dbReference type="Proteomes" id="UP000239724"/>
    </source>
</evidence>
<comment type="caution">
    <text evidence="1">The sequence shown here is derived from an EMBL/GenBank/DDBJ whole genome shotgun (WGS) entry which is preliminary data.</text>
</comment>
<evidence type="ECO:0000313" key="1">
    <source>
        <dbReference type="EMBL" id="PPQ25729.1"/>
    </source>
</evidence>
<proteinExistence type="predicted"/>